<proteinExistence type="predicted"/>
<dbReference type="InterPro" id="IPR009057">
    <property type="entry name" value="Homeodomain-like_sf"/>
</dbReference>
<gene>
    <name evidence="1" type="ORF">GXP67_03275</name>
</gene>
<sequence>MLLKSEGRKSKNVASIVGMCHVSVNSWLKRYKDAGLAGLLTKPGCGRKPLLNKTTDEQAIKEAVQANRSRITLAKAQWETNPSEESKSVGRQAFTNFLKALAQDINASAKE</sequence>
<dbReference type="AlphaFoldDB" id="A0A6C0GX28"/>
<keyword evidence="2" id="KW-1185">Reference proteome</keyword>
<dbReference type="SUPFAM" id="SSF46689">
    <property type="entry name" value="Homeodomain-like"/>
    <property type="match status" value="1"/>
</dbReference>
<name>A0A6C0GX28_9BACT</name>
<accession>A0A6C0GX28</accession>
<protein>
    <submittedName>
        <fullName evidence="1">Helix-turn-helix domain-containing protein</fullName>
    </submittedName>
</protein>
<evidence type="ECO:0000313" key="2">
    <source>
        <dbReference type="Proteomes" id="UP000480178"/>
    </source>
</evidence>
<dbReference type="EMBL" id="CP048222">
    <property type="protein sequence ID" value="QHT71870.1"/>
    <property type="molecule type" value="Genomic_DNA"/>
</dbReference>
<reference evidence="1 2" key="1">
    <citation type="submission" date="2020-01" db="EMBL/GenBank/DDBJ databases">
        <authorList>
            <person name="Kim M.K."/>
        </authorList>
    </citation>
    <scope>NUCLEOTIDE SEQUENCE [LARGE SCALE GENOMIC DNA]</scope>
    <source>
        <strain evidence="1 2">172606-1</strain>
    </source>
</reference>
<evidence type="ECO:0000313" key="1">
    <source>
        <dbReference type="EMBL" id="QHT71870.1"/>
    </source>
</evidence>
<dbReference type="KEGG" id="rhoz:GXP67_03275"/>
<organism evidence="1 2">
    <name type="scientific">Rhodocytophaga rosea</name>
    <dbReference type="NCBI Taxonomy" id="2704465"/>
    <lineage>
        <taxon>Bacteria</taxon>
        <taxon>Pseudomonadati</taxon>
        <taxon>Bacteroidota</taxon>
        <taxon>Cytophagia</taxon>
        <taxon>Cytophagales</taxon>
        <taxon>Rhodocytophagaceae</taxon>
        <taxon>Rhodocytophaga</taxon>
    </lineage>
</organism>
<dbReference type="Proteomes" id="UP000480178">
    <property type="component" value="Chromosome"/>
</dbReference>